<dbReference type="PANTHER" id="PTHR19282:SF556">
    <property type="entry name" value="TETRASPANIN"/>
    <property type="match status" value="1"/>
</dbReference>
<feature type="transmembrane region" description="Helical" evidence="6">
    <location>
        <begin position="224"/>
        <end position="252"/>
    </location>
</feature>
<keyword evidence="4 6" id="KW-0472">Membrane</keyword>
<evidence type="ECO:0000256" key="5">
    <source>
        <dbReference type="SAM" id="MobiDB-lite"/>
    </source>
</evidence>
<name>A0A9J6E414_RHIMP</name>
<evidence type="ECO:0000256" key="6">
    <source>
        <dbReference type="SAM" id="Phobius"/>
    </source>
</evidence>
<evidence type="ECO:0000313" key="7">
    <source>
        <dbReference type="EMBL" id="KAH8029199.1"/>
    </source>
</evidence>
<dbReference type="EMBL" id="JABSTU010000006">
    <property type="protein sequence ID" value="KAH8029199.1"/>
    <property type="molecule type" value="Genomic_DNA"/>
</dbReference>
<dbReference type="GO" id="GO:0016020">
    <property type="term" value="C:membrane"/>
    <property type="evidence" value="ECO:0007669"/>
    <property type="project" value="UniProtKB-SubCell"/>
</dbReference>
<keyword evidence="2 6" id="KW-0812">Transmembrane</keyword>
<reference evidence="7" key="2">
    <citation type="submission" date="2021-09" db="EMBL/GenBank/DDBJ databases">
        <authorList>
            <person name="Jia N."/>
            <person name="Wang J."/>
            <person name="Shi W."/>
            <person name="Du L."/>
            <person name="Sun Y."/>
            <person name="Zhan W."/>
            <person name="Jiang J."/>
            <person name="Wang Q."/>
            <person name="Zhang B."/>
            <person name="Ji P."/>
            <person name="Sakyi L.B."/>
            <person name="Cui X."/>
            <person name="Yuan T."/>
            <person name="Jiang B."/>
            <person name="Yang W."/>
            <person name="Lam T.T.-Y."/>
            <person name="Chang Q."/>
            <person name="Ding S."/>
            <person name="Wang X."/>
            <person name="Zhu J."/>
            <person name="Ruan X."/>
            <person name="Zhao L."/>
            <person name="Wei J."/>
            <person name="Que T."/>
            <person name="Du C."/>
            <person name="Cheng J."/>
            <person name="Dai P."/>
            <person name="Han X."/>
            <person name="Huang E."/>
            <person name="Gao Y."/>
            <person name="Liu J."/>
            <person name="Shao H."/>
            <person name="Ye R."/>
            <person name="Li L."/>
            <person name="Wei W."/>
            <person name="Wang X."/>
            <person name="Wang C."/>
            <person name="Huo Q."/>
            <person name="Li W."/>
            <person name="Guo W."/>
            <person name="Chen H."/>
            <person name="Chen S."/>
            <person name="Zhou L."/>
            <person name="Zhou L."/>
            <person name="Ni X."/>
            <person name="Tian J."/>
            <person name="Zhou Y."/>
            <person name="Sheng Y."/>
            <person name="Liu T."/>
            <person name="Pan Y."/>
            <person name="Xia L."/>
            <person name="Li J."/>
            <person name="Zhao F."/>
            <person name="Cao W."/>
        </authorList>
    </citation>
    <scope>NUCLEOTIDE SEQUENCE</scope>
    <source>
        <strain evidence="7">Rmic-2018</strain>
        <tissue evidence="7">Larvae</tissue>
    </source>
</reference>
<evidence type="ECO:0000256" key="4">
    <source>
        <dbReference type="ARBA" id="ARBA00023136"/>
    </source>
</evidence>
<dbReference type="Proteomes" id="UP000821866">
    <property type="component" value="Chromosome 4"/>
</dbReference>
<dbReference type="SUPFAM" id="SSF48652">
    <property type="entry name" value="Tetraspanin"/>
    <property type="match status" value="1"/>
</dbReference>
<proteinExistence type="predicted"/>
<accession>A0A9J6E414</accession>
<keyword evidence="8" id="KW-1185">Reference proteome</keyword>
<comment type="caution">
    <text evidence="7">The sequence shown here is derived from an EMBL/GenBank/DDBJ whole genome shotgun (WGS) entry which is preliminary data.</text>
</comment>
<gene>
    <name evidence="7" type="ORF">HPB51_023764</name>
</gene>
<dbReference type="Gene3D" id="1.10.1450.10">
    <property type="entry name" value="Tetraspanin"/>
    <property type="match status" value="1"/>
</dbReference>
<dbReference type="Pfam" id="PF00335">
    <property type="entry name" value="Tetraspanin"/>
    <property type="match status" value="1"/>
</dbReference>
<organism evidence="7 8">
    <name type="scientific">Rhipicephalus microplus</name>
    <name type="common">Cattle tick</name>
    <name type="synonym">Boophilus microplus</name>
    <dbReference type="NCBI Taxonomy" id="6941"/>
    <lineage>
        <taxon>Eukaryota</taxon>
        <taxon>Metazoa</taxon>
        <taxon>Ecdysozoa</taxon>
        <taxon>Arthropoda</taxon>
        <taxon>Chelicerata</taxon>
        <taxon>Arachnida</taxon>
        <taxon>Acari</taxon>
        <taxon>Parasitiformes</taxon>
        <taxon>Ixodida</taxon>
        <taxon>Ixodoidea</taxon>
        <taxon>Ixodidae</taxon>
        <taxon>Rhipicephalinae</taxon>
        <taxon>Rhipicephalus</taxon>
        <taxon>Boophilus</taxon>
    </lineage>
</organism>
<comment type="subcellular location">
    <subcellularLocation>
        <location evidence="1">Membrane</location>
        <topology evidence="1">Multi-pass membrane protein</topology>
    </subcellularLocation>
</comment>
<feature type="transmembrane region" description="Helical" evidence="6">
    <location>
        <begin position="264"/>
        <end position="285"/>
    </location>
</feature>
<feature type="region of interest" description="Disordered" evidence="5">
    <location>
        <begin position="137"/>
        <end position="165"/>
    </location>
</feature>
<feature type="transmembrane region" description="Helical" evidence="6">
    <location>
        <begin position="426"/>
        <end position="444"/>
    </location>
</feature>
<dbReference type="InterPro" id="IPR018499">
    <property type="entry name" value="Tetraspanin/Peripherin"/>
</dbReference>
<feature type="transmembrane region" description="Helical" evidence="6">
    <location>
        <begin position="179"/>
        <end position="204"/>
    </location>
</feature>
<keyword evidence="3 6" id="KW-1133">Transmembrane helix</keyword>
<feature type="compositionally biased region" description="Low complexity" evidence="5">
    <location>
        <begin position="145"/>
        <end position="164"/>
    </location>
</feature>
<dbReference type="VEuPathDB" id="VectorBase:LOC119168349"/>
<dbReference type="AlphaFoldDB" id="A0A9J6E414"/>
<reference evidence="7" key="1">
    <citation type="journal article" date="2020" name="Cell">
        <title>Large-Scale Comparative Analyses of Tick Genomes Elucidate Their Genetic Diversity and Vector Capacities.</title>
        <authorList>
            <consortium name="Tick Genome and Microbiome Consortium (TIGMIC)"/>
            <person name="Jia N."/>
            <person name="Wang J."/>
            <person name="Shi W."/>
            <person name="Du L."/>
            <person name="Sun Y."/>
            <person name="Zhan W."/>
            <person name="Jiang J.F."/>
            <person name="Wang Q."/>
            <person name="Zhang B."/>
            <person name="Ji P."/>
            <person name="Bell-Sakyi L."/>
            <person name="Cui X.M."/>
            <person name="Yuan T.T."/>
            <person name="Jiang B.G."/>
            <person name="Yang W.F."/>
            <person name="Lam T.T."/>
            <person name="Chang Q.C."/>
            <person name="Ding S.J."/>
            <person name="Wang X.J."/>
            <person name="Zhu J.G."/>
            <person name="Ruan X.D."/>
            <person name="Zhao L."/>
            <person name="Wei J.T."/>
            <person name="Ye R.Z."/>
            <person name="Que T.C."/>
            <person name="Du C.H."/>
            <person name="Zhou Y.H."/>
            <person name="Cheng J.X."/>
            <person name="Dai P.F."/>
            <person name="Guo W.B."/>
            <person name="Han X.H."/>
            <person name="Huang E.J."/>
            <person name="Li L.F."/>
            <person name="Wei W."/>
            <person name="Gao Y.C."/>
            <person name="Liu J.Z."/>
            <person name="Shao H.Z."/>
            <person name="Wang X."/>
            <person name="Wang C.C."/>
            <person name="Yang T.C."/>
            <person name="Huo Q.B."/>
            <person name="Li W."/>
            <person name="Chen H.Y."/>
            <person name="Chen S.E."/>
            <person name="Zhou L.G."/>
            <person name="Ni X.B."/>
            <person name="Tian J.H."/>
            <person name="Sheng Y."/>
            <person name="Liu T."/>
            <person name="Pan Y.S."/>
            <person name="Xia L.Y."/>
            <person name="Li J."/>
            <person name="Zhao F."/>
            <person name="Cao W.C."/>
        </authorList>
    </citation>
    <scope>NUCLEOTIDE SEQUENCE</scope>
    <source>
        <strain evidence="7">Rmic-2018</strain>
    </source>
</reference>
<evidence type="ECO:0000256" key="2">
    <source>
        <dbReference type="ARBA" id="ARBA00022692"/>
    </source>
</evidence>
<sequence length="516" mass="56549">MADEFASTLDMASNACSATKWTRSDFTLTTRQQQAQQCSFVSNSARGSCKPTGGSPTIREAMLARKTQWYSGKPAHTALQEHANVLLKDFLPLHRFAVNQATVNTSWLAFLAYQGAQSPWYPTTPSARAAQCPLQQKPQDTSYLRRTPVPNTPSSPVSSSPVRRTSSEISSTTVYDVSAMYMVPLCAFNFFLMVASSVVFLSSLYAKFEPRHSGKHSFTAPSTFLVALLFNLETVLMVASGLLFLTAAVGLLGAVRENVFLLEVYQNVVMVLVVLTFGASLLVAGMPWLAHAFIMDHVTDDFVVHYRDKADYKKTIDYLQTTLSCCGMTQAGYRDWQANVYFACNESNPSPERCSVPPSCCRHAPGQAVRRSAGNVLGGDAYPPIPSTLCGRGVLRMSDRDAWKVIHLGGCGDAIFQTLRAHNLELVLIMLVLVAYLLLLNSLASSVQSQIRSLKRIYDKYYETVYRGQQSMVHAYERCLRSYKARSTGALAANTPLSPAPWASAADGGMPNGDPS</sequence>
<evidence type="ECO:0000256" key="3">
    <source>
        <dbReference type="ARBA" id="ARBA00022989"/>
    </source>
</evidence>
<protein>
    <recommendedName>
        <fullName evidence="9">Tetraspanin</fullName>
    </recommendedName>
</protein>
<dbReference type="InterPro" id="IPR008952">
    <property type="entry name" value="Tetraspanin_EC2_sf"/>
</dbReference>
<evidence type="ECO:0008006" key="9">
    <source>
        <dbReference type="Google" id="ProtNLM"/>
    </source>
</evidence>
<dbReference type="PANTHER" id="PTHR19282">
    <property type="entry name" value="TETRASPANIN"/>
    <property type="match status" value="1"/>
</dbReference>
<evidence type="ECO:0000256" key="1">
    <source>
        <dbReference type="ARBA" id="ARBA00004141"/>
    </source>
</evidence>
<evidence type="ECO:0000313" key="8">
    <source>
        <dbReference type="Proteomes" id="UP000821866"/>
    </source>
</evidence>